<dbReference type="InterPro" id="IPR050445">
    <property type="entry name" value="Bact_polysacc_biosynth/exp"/>
</dbReference>
<evidence type="ECO:0000313" key="9">
    <source>
        <dbReference type="Proteomes" id="UP000057389"/>
    </source>
</evidence>
<dbReference type="RefSeq" id="WP_060466981.1">
    <property type="nucleotide sequence ID" value="NZ_AP025514.1"/>
</dbReference>
<dbReference type="Gene3D" id="3.30.1890.10">
    <property type="entry name" value="FepE-like"/>
    <property type="match status" value="1"/>
</dbReference>
<sequence>MKPQIQSQPFTTKSSMTYTDHNELDFRELFKALWDGKLVVILVTALFTIASICFALFAQEWWSSSAKITKAQPQNIAAYQQQVRQFQPVFNVYQEDGTVLVSKELDSLGDSKVLFQRFINTFNSANNKRVFLDNSSFFQTFKGGLSADGSDMTEIAERILYSDWFKRITASMENIENRNSPYFVRFQTTTKQGSFDLLTAYIAFTESQIHQDAFNNLKAMVSGKRNELIQQKRILETQAKNQLSVETERTKYALGIAHAAGVDKPIPAGNENELFGIELGSKGLEAKVKALESVKNLSVIEPRLLQINAKLDMLNNLEIDRSVEFQTFRFLENVDQPISRDKPKRALIVIIFTLFGGLLGAAIVLIRFAFRKEY</sequence>
<keyword evidence="4 6" id="KW-1133">Transmembrane helix</keyword>
<evidence type="ECO:0000256" key="4">
    <source>
        <dbReference type="ARBA" id="ARBA00022989"/>
    </source>
</evidence>
<feature type="transmembrane region" description="Helical" evidence="6">
    <location>
        <begin position="346"/>
        <end position="370"/>
    </location>
</feature>
<dbReference type="EMBL" id="LMXU01000002">
    <property type="protein sequence ID" value="KWU02510.1"/>
    <property type="molecule type" value="Genomic_DNA"/>
</dbReference>
<accession>A0A125P5W0</accession>
<dbReference type="PANTHER" id="PTHR32309">
    <property type="entry name" value="TYROSINE-PROTEIN KINASE"/>
    <property type="match status" value="1"/>
</dbReference>
<keyword evidence="2" id="KW-1003">Cell membrane</keyword>
<evidence type="ECO:0000259" key="7">
    <source>
        <dbReference type="Pfam" id="PF02706"/>
    </source>
</evidence>
<keyword evidence="9" id="KW-1185">Reference proteome</keyword>
<keyword evidence="5 6" id="KW-0472">Membrane</keyword>
<proteinExistence type="predicted"/>
<dbReference type="InterPro" id="IPR003856">
    <property type="entry name" value="LPS_length_determ_N"/>
</dbReference>
<dbReference type="GO" id="GO:0004713">
    <property type="term" value="F:protein tyrosine kinase activity"/>
    <property type="evidence" value="ECO:0007669"/>
    <property type="project" value="TreeGrafter"/>
</dbReference>
<evidence type="ECO:0000256" key="3">
    <source>
        <dbReference type="ARBA" id="ARBA00022692"/>
    </source>
</evidence>
<protein>
    <submittedName>
        <fullName evidence="8">Chain-length determining protein</fullName>
    </submittedName>
</protein>
<feature type="domain" description="Polysaccharide chain length determinant N-terminal" evidence="7">
    <location>
        <begin position="22"/>
        <end position="104"/>
    </location>
</feature>
<organism evidence="8 9">
    <name type="scientific">Vibrio toranzoniae</name>
    <dbReference type="NCBI Taxonomy" id="1194427"/>
    <lineage>
        <taxon>Bacteria</taxon>
        <taxon>Pseudomonadati</taxon>
        <taxon>Pseudomonadota</taxon>
        <taxon>Gammaproteobacteria</taxon>
        <taxon>Vibrionales</taxon>
        <taxon>Vibrionaceae</taxon>
        <taxon>Vibrio</taxon>
    </lineage>
</organism>
<dbReference type="GO" id="GO:0005886">
    <property type="term" value="C:plasma membrane"/>
    <property type="evidence" value="ECO:0007669"/>
    <property type="project" value="UniProtKB-SubCell"/>
</dbReference>
<evidence type="ECO:0000256" key="6">
    <source>
        <dbReference type="SAM" id="Phobius"/>
    </source>
</evidence>
<dbReference type="SUPFAM" id="SSF160355">
    <property type="entry name" value="Bacterial polysaccharide co-polymerase-like"/>
    <property type="match status" value="1"/>
</dbReference>
<feature type="transmembrane region" description="Helical" evidence="6">
    <location>
        <begin position="38"/>
        <end position="58"/>
    </location>
</feature>
<dbReference type="Pfam" id="PF02706">
    <property type="entry name" value="Wzz"/>
    <property type="match status" value="1"/>
</dbReference>
<dbReference type="PANTHER" id="PTHR32309:SF16">
    <property type="entry name" value="ECA POLYSACCHARIDE CHAIN LENGTH MODULATION PROTEIN"/>
    <property type="match status" value="1"/>
</dbReference>
<comment type="subcellular location">
    <subcellularLocation>
        <location evidence="1">Cell membrane</location>
        <topology evidence="1">Multi-pass membrane protein</topology>
    </subcellularLocation>
</comment>
<dbReference type="AlphaFoldDB" id="A0A125P5W0"/>
<evidence type="ECO:0000256" key="2">
    <source>
        <dbReference type="ARBA" id="ARBA00022475"/>
    </source>
</evidence>
<dbReference type="GeneID" id="300177231"/>
<evidence type="ECO:0000313" key="8">
    <source>
        <dbReference type="EMBL" id="KWU02510.1"/>
    </source>
</evidence>
<dbReference type="Proteomes" id="UP000057389">
    <property type="component" value="Unassembled WGS sequence"/>
</dbReference>
<name>A0A125P5W0_9VIBR</name>
<evidence type="ECO:0000256" key="1">
    <source>
        <dbReference type="ARBA" id="ARBA00004651"/>
    </source>
</evidence>
<evidence type="ECO:0000256" key="5">
    <source>
        <dbReference type="ARBA" id="ARBA00023136"/>
    </source>
</evidence>
<gene>
    <name evidence="8" type="ORF">APQ14_00755</name>
</gene>
<reference evidence="8 9" key="1">
    <citation type="submission" date="2015-11" db="EMBL/GenBank/DDBJ databases">
        <title>Draft WGS of Vibrio toranzoniae.</title>
        <authorList>
            <person name="Lasa A."/>
            <person name="Romalde J.L."/>
        </authorList>
    </citation>
    <scope>NUCLEOTIDE SEQUENCE [LARGE SCALE GENOMIC DNA]</scope>
    <source>
        <strain evidence="8 9">Vb 10.8</strain>
    </source>
</reference>
<keyword evidence="3 6" id="KW-0812">Transmembrane</keyword>
<comment type="caution">
    <text evidence="8">The sequence shown here is derived from an EMBL/GenBank/DDBJ whole genome shotgun (WGS) entry which is preliminary data.</text>
</comment>